<dbReference type="OrthoDB" id="9803027at2"/>
<dbReference type="Gene3D" id="3.20.20.140">
    <property type="entry name" value="Metal-dependent hydrolases"/>
    <property type="match status" value="1"/>
</dbReference>
<dbReference type="GO" id="GO:0046872">
    <property type="term" value="F:metal ion binding"/>
    <property type="evidence" value="ECO:0007669"/>
    <property type="project" value="InterPro"/>
</dbReference>
<evidence type="ECO:0000259" key="3">
    <source>
        <dbReference type="Pfam" id="PF07969"/>
    </source>
</evidence>
<dbReference type="SUPFAM" id="SSF51338">
    <property type="entry name" value="Composite domain of metallo-dependent hydrolases"/>
    <property type="match status" value="1"/>
</dbReference>
<evidence type="ECO:0000256" key="2">
    <source>
        <dbReference type="ARBA" id="ARBA00022975"/>
    </source>
</evidence>
<dbReference type="GO" id="GO:0004038">
    <property type="term" value="F:allantoinase activity"/>
    <property type="evidence" value="ECO:0007669"/>
    <property type="project" value="TreeGrafter"/>
</dbReference>
<dbReference type="AlphaFoldDB" id="A0A1T4LP02"/>
<dbReference type="Pfam" id="PF07969">
    <property type="entry name" value="Amidohydro_3"/>
    <property type="match status" value="1"/>
</dbReference>
<evidence type="ECO:0000313" key="6">
    <source>
        <dbReference type="Proteomes" id="UP000190135"/>
    </source>
</evidence>
<dbReference type="SUPFAM" id="SSF51556">
    <property type="entry name" value="Metallo-dependent hydrolases"/>
    <property type="match status" value="1"/>
</dbReference>
<evidence type="ECO:0000259" key="4">
    <source>
        <dbReference type="Pfam" id="PF12890"/>
    </source>
</evidence>
<sequence length="439" mass="46749">MSETSRTLVIENARILDPSRSVDEIGTVIVEDGLIAAAGANALNQGAPEGAERIDASGLAVLPGLVDAQVFIGEPGGEHRETIRSASRAAAAGGVTSLLMMPDTNPVIDSLALAEFVMRTARETAVVNVHPAGALTRGLASEEMTEIGLMSEAGVTVFTNGRNTISNPALIRRIMTYARDYGALFMHETQDARLTGSGVMNEGLFASWLGLSGIPREAEIIPLERDLRLAALTGCRYHASKVSVATSAEVIRSAKARGGAISAGVSINNLSLNENDVGEYRTFFRLSPPLRSEDDRRAMVEALADGTLDVVVSAHDPQDVDGKRHPFSEAEVGAIGLETLLPAALRLHHSGDVPLPRLIEAMTSAPARLLQIDRGTLRPGKTADLVLVDLDAPFVFSEKRIHSRSKNTPFENARFQGKVMRTLVSGRTVYAEGEQGESA</sequence>
<gene>
    <name evidence="5" type="ORF">SAMN05428963_101306</name>
</gene>
<dbReference type="Proteomes" id="UP000190135">
    <property type="component" value="Unassembled WGS sequence"/>
</dbReference>
<reference evidence="5 6" key="1">
    <citation type="submission" date="2017-02" db="EMBL/GenBank/DDBJ databases">
        <authorList>
            <person name="Peterson S.W."/>
        </authorList>
    </citation>
    <scope>NUCLEOTIDE SEQUENCE [LARGE SCALE GENOMIC DNA]</scope>
    <source>
        <strain evidence="5 6">USBA 369</strain>
    </source>
</reference>
<dbReference type="InterPro" id="IPR004722">
    <property type="entry name" value="DHOase"/>
</dbReference>
<evidence type="ECO:0000256" key="1">
    <source>
        <dbReference type="ARBA" id="ARBA00022833"/>
    </source>
</evidence>
<dbReference type="CDD" id="cd01317">
    <property type="entry name" value="DHOase_IIa"/>
    <property type="match status" value="1"/>
</dbReference>
<dbReference type="NCBIfam" id="NF006558">
    <property type="entry name" value="PRK09059.1"/>
    <property type="match status" value="1"/>
</dbReference>
<dbReference type="RefSeq" id="WP_078706597.1">
    <property type="nucleotide sequence ID" value="NZ_FUXL01000001.1"/>
</dbReference>
<dbReference type="NCBIfam" id="TIGR00857">
    <property type="entry name" value="pyrC_multi"/>
    <property type="match status" value="1"/>
</dbReference>
<dbReference type="InterPro" id="IPR032466">
    <property type="entry name" value="Metal_Hydrolase"/>
</dbReference>
<accession>A0A1T4LP02</accession>
<dbReference type="InterPro" id="IPR013108">
    <property type="entry name" value="Amidohydro_3"/>
</dbReference>
<dbReference type="Pfam" id="PF12890">
    <property type="entry name" value="DHOase"/>
    <property type="match status" value="1"/>
</dbReference>
<dbReference type="GO" id="GO:0006221">
    <property type="term" value="P:pyrimidine nucleotide biosynthetic process"/>
    <property type="evidence" value="ECO:0007669"/>
    <property type="project" value="UniProtKB-KW"/>
</dbReference>
<name>A0A1T4LP02_9HYPH</name>
<dbReference type="GO" id="GO:0004151">
    <property type="term" value="F:dihydroorotase activity"/>
    <property type="evidence" value="ECO:0007669"/>
    <property type="project" value="InterPro"/>
</dbReference>
<dbReference type="InterPro" id="IPR050138">
    <property type="entry name" value="DHOase/Allantoinase_Hydrolase"/>
</dbReference>
<dbReference type="PANTHER" id="PTHR43668:SF2">
    <property type="entry name" value="ALLANTOINASE"/>
    <property type="match status" value="1"/>
</dbReference>
<feature type="domain" description="Dihydroorotase catalytic" evidence="4">
    <location>
        <begin position="61"/>
        <end position="243"/>
    </location>
</feature>
<dbReference type="Gene3D" id="2.30.40.10">
    <property type="entry name" value="Urease, subunit C, domain 1"/>
    <property type="match status" value="1"/>
</dbReference>
<keyword evidence="6" id="KW-1185">Reference proteome</keyword>
<protein>
    <submittedName>
        <fullName evidence="5">Dihydroorotase</fullName>
    </submittedName>
</protein>
<dbReference type="EMBL" id="FUXL01000001">
    <property type="protein sequence ID" value="SJZ56469.1"/>
    <property type="molecule type" value="Genomic_DNA"/>
</dbReference>
<dbReference type="GO" id="GO:0005737">
    <property type="term" value="C:cytoplasm"/>
    <property type="evidence" value="ECO:0007669"/>
    <property type="project" value="TreeGrafter"/>
</dbReference>
<dbReference type="PANTHER" id="PTHR43668">
    <property type="entry name" value="ALLANTOINASE"/>
    <property type="match status" value="1"/>
</dbReference>
<dbReference type="GO" id="GO:0006145">
    <property type="term" value="P:purine nucleobase catabolic process"/>
    <property type="evidence" value="ECO:0007669"/>
    <property type="project" value="TreeGrafter"/>
</dbReference>
<dbReference type="InterPro" id="IPR024403">
    <property type="entry name" value="DHOase_cat"/>
</dbReference>
<organism evidence="5 6">
    <name type="scientific">Consotaella salsifontis</name>
    <dbReference type="NCBI Taxonomy" id="1365950"/>
    <lineage>
        <taxon>Bacteria</taxon>
        <taxon>Pseudomonadati</taxon>
        <taxon>Pseudomonadota</taxon>
        <taxon>Alphaproteobacteria</taxon>
        <taxon>Hyphomicrobiales</taxon>
        <taxon>Aurantimonadaceae</taxon>
        <taxon>Consotaella</taxon>
    </lineage>
</organism>
<dbReference type="STRING" id="1365950.SAMN05428963_101306"/>
<feature type="domain" description="Amidohydrolase 3" evidence="3">
    <location>
        <begin position="350"/>
        <end position="430"/>
    </location>
</feature>
<proteinExistence type="predicted"/>
<evidence type="ECO:0000313" key="5">
    <source>
        <dbReference type="EMBL" id="SJZ56469.1"/>
    </source>
</evidence>
<keyword evidence="2" id="KW-0665">Pyrimidine biosynthesis</keyword>
<dbReference type="InterPro" id="IPR011059">
    <property type="entry name" value="Metal-dep_hydrolase_composite"/>
</dbReference>
<keyword evidence="1" id="KW-0862">Zinc</keyword>